<accession>A0A1X0RKU7</accession>
<proteinExistence type="predicted"/>
<name>A0A1X0RKU7_RHIZD</name>
<dbReference type="Proteomes" id="UP000242381">
    <property type="component" value="Unassembled WGS sequence"/>
</dbReference>
<dbReference type="EMBL" id="KV921648">
    <property type="protein sequence ID" value="ORE12528.1"/>
    <property type="molecule type" value="Genomic_DNA"/>
</dbReference>
<feature type="non-terminal residue" evidence="1">
    <location>
        <position position="72"/>
    </location>
</feature>
<sequence length="72" mass="8156">ANTEFSKEEQGHKYYKNMLKTVLSSRVQLNSLISDYPNITKGSIKKIKLPFSIVSGMVHDVYSIELVSSSLY</sequence>
<reference evidence="1 2" key="1">
    <citation type="journal article" date="2016" name="Proc. Natl. Acad. Sci. U.S.A.">
        <title>Lipid metabolic changes in an early divergent fungus govern the establishment of a mutualistic symbiosis with endobacteria.</title>
        <authorList>
            <person name="Lastovetsky O.A."/>
            <person name="Gaspar M.L."/>
            <person name="Mondo S.J."/>
            <person name="LaButti K.M."/>
            <person name="Sandor L."/>
            <person name="Grigoriev I.V."/>
            <person name="Henry S.A."/>
            <person name="Pawlowska T.E."/>
        </authorList>
    </citation>
    <scope>NUCLEOTIDE SEQUENCE [LARGE SCALE GENOMIC DNA]</scope>
    <source>
        <strain evidence="1 2">ATCC 11559</strain>
    </source>
</reference>
<evidence type="ECO:0000313" key="2">
    <source>
        <dbReference type="Proteomes" id="UP000242381"/>
    </source>
</evidence>
<feature type="non-terminal residue" evidence="1">
    <location>
        <position position="1"/>
    </location>
</feature>
<protein>
    <submittedName>
        <fullName evidence="1">Uncharacterized protein</fullName>
    </submittedName>
</protein>
<evidence type="ECO:0000313" key="1">
    <source>
        <dbReference type="EMBL" id="ORE12528.1"/>
    </source>
</evidence>
<dbReference type="OMA" id="KEEQGHK"/>
<gene>
    <name evidence="1" type="ORF">BCV71DRAFT_157351</name>
</gene>
<dbReference type="AlphaFoldDB" id="A0A1X0RKU7"/>
<organism evidence="1 2">
    <name type="scientific">Rhizopus microsporus</name>
    <dbReference type="NCBI Taxonomy" id="58291"/>
    <lineage>
        <taxon>Eukaryota</taxon>
        <taxon>Fungi</taxon>
        <taxon>Fungi incertae sedis</taxon>
        <taxon>Mucoromycota</taxon>
        <taxon>Mucoromycotina</taxon>
        <taxon>Mucoromycetes</taxon>
        <taxon>Mucorales</taxon>
        <taxon>Mucorineae</taxon>
        <taxon>Rhizopodaceae</taxon>
        <taxon>Rhizopus</taxon>
    </lineage>
</organism>